<evidence type="ECO:0000313" key="7">
    <source>
        <dbReference type="EMBL" id="ADI31026.1"/>
    </source>
</evidence>
<dbReference type="KEGG" id="meh:M301_2671"/>
<organism evidence="7 8">
    <name type="scientific">Methylotenera versatilis (strain 301)</name>
    <dbReference type="NCBI Taxonomy" id="666681"/>
    <lineage>
        <taxon>Bacteria</taxon>
        <taxon>Pseudomonadati</taxon>
        <taxon>Pseudomonadota</taxon>
        <taxon>Betaproteobacteria</taxon>
        <taxon>Nitrosomonadales</taxon>
        <taxon>Methylophilaceae</taxon>
        <taxon>Methylotenera</taxon>
    </lineage>
</organism>
<dbReference type="Gene3D" id="2.60.120.590">
    <property type="entry name" value="Alpha-ketoglutarate-dependent dioxygenase AlkB-like"/>
    <property type="match status" value="1"/>
</dbReference>
<keyword evidence="1 5" id="KW-0479">Metal-binding</keyword>
<dbReference type="InterPro" id="IPR005123">
    <property type="entry name" value="Oxoglu/Fe-dep_dioxygenase_dom"/>
</dbReference>
<evidence type="ECO:0000313" key="8">
    <source>
        <dbReference type="Proteomes" id="UP000000383"/>
    </source>
</evidence>
<dbReference type="Pfam" id="PF13532">
    <property type="entry name" value="2OG-FeII_Oxy_2"/>
    <property type="match status" value="1"/>
</dbReference>
<reference evidence="8" key="1">
    <citation type="submission" date="2010-05" db="EMBL/GenBank/DDBJ databases">
        <title>Complete sequence of Methylotenera sp. 301.</title>
        <authorList>
            <person name="Lucas S."/>
            <person name="Copeland A."/>
            <person name="Lapidus A."/>
            <person name="Cheng J.-F."/>
            <person name="Bruce D."/>
            <person name="Goodwin L."/>
            <person name="Pitluck S."/>
            <person name="Clum A."/>
            <person name="Land M."/>
            <person name="Hauser L."/>
            <person name="Kyrpides N."/>
            <person name="Ivanova N."/>
            <person name="Chistoservova L."/>
            <person name="Kalyuzhnaya M."/>
            <person name="Woyke T."/>
        </authorList>
    </citation>
    <scope>NUCLEOTIDE SEQUENCE [LARGE SCALE GENOMIC DNA]</scope>
    <source>
        <strain evidence="8">301</strain>
    </source>
</reference>
<dbReference type="EMBL" id="CP002056">
    <property type="protein sequence ID" value="ADI31026.1"/>
    <property type="molecule type" value="Genomic_DNA"/>
</dbReference>
<dbReference type="OrthoDB" id="9796932at2"/>
<comment type="cofactor">
    <cofactor evidence="5">
        <name>Fe(2+)</name>
        <dbReference type="ChEBI" id="CHEBI:29033"/>
    </cofactor>
    <text evidence="5">Binds 1 Fe(2+) ion per subunit.</text>
</comment>
<dbReference type="GO" id="GO:0005737">
    <property type="term" value="C:cytoplasm"/>
    <property type="evidence" value="ECO:0007669"/>
    <property type="project" value="TreeGrafter"/>
</dbReference>
<dbReference type="GO" id="GO:0035516">
    <property type="term" value="F:broad specificity oxidative DNA demethylase activity"/>
    <property type="evidence" value="ECO:0007669"/>
    <property type="project" value="TreeGrafter"/>
</dbReference>
<evidence type="ECO:0000256" key="1">
    <source>
        <dbReference type="ARBA" id="ARBA00022723"/>
    </source>
</evidence>
<evidence type="ECO:0000256" key="5">
    <source>
        <dbReference type="PIRSR" id="PIRSR604574-2"/>
    </source>
</evidence>
<keyword evidence="4 5" id="KW-0408">Iron</keyword>
<feature type="binding site" evidence="5">
    <location>
        <position position="130"/>
    </location>
    <ligand>
        <name>Fe cation</name>
        <dbReference type="ChEBI" id="CHEBI:24875"/>
        <note>catalytic</note>
    </ligand>
</feature>
<accession>D7DNZ5</accession>
<reference evidence="7 8" key="2">
    <citation type="journal article" date="2011" name="J. Bacteriol.">
        <title>Genomes of three methylotrophs from a single niche uncover genetic and metabolic divergence of Methylophilaceae.</title>
        <authorList>
            <person name="Lapidus A."/>
            <person name="Clum A."/>
            <person name="Labutti K."/>
            <person name="Kaluzhnaya M.G."/>
            <person name="Lim S."/>
            <person name="Beck D.A."/>
            <person name="Glavina Del Rio T."/>
            <person name="Nolan M."/>
            <person name="Mavromatis K."/>
            <person name="Huntemann M."/>
            <person name="Lucas S."/>
            <person name="Lidstrom M.E."/>
            <person name="Ivanova N."/>
            <person name="Chistoserdova L."/>
        </authorList>
    </citation>
    <scope>NUCLEOTIDE SEQUENCE [LARGE SCALE GENOMIC DNA]</scope>
    <source>
        <strain evidence="7 8">301</strain>
    </source>
</reference>
<dbReference type="RefSeq" id="WP_013149331.1">
    <property type="nucleotide sequence ID" value="NC_014207.1"/>
</dbReference>
<keyword evidence="2" id="KW-0223">Dioxygenase</keyword>
<dbReference type="SUPFAM" id="SSF51197">
    <property type="entry name" value="Clavaminate synthase-like"/>
    <property type="match status" value="1"/>
</dbReference>
<dbReference type="PROSITE" id="PS51471">
    <property type="entry name" value="FE2OG_OXY"/>
    <property type="match status" value="1"/>
</dbReference>
<dbReference type="GO" id="GO:0035513">
    <property type="term" value="P:oxidative RNA demethylation"/>
    <property type="evidence" value="ECO:0007669"/>
    <property type="project" value="TreeGrafter"/>
</dbReference>
<proteinExistence type="predicted"/>
<evidence type="ECO:0000256" key="4">
    <source>
        <dbReference type="ARBA" id="ARBA00023004"/>
    </source>
</evidence>
<feature type="binding site" evidence="5">
    <location>
        <position position="132"/>
    </location>
    <ligand>
        <name>Fe cation</name>
        <dbReference type="ChEBI" id="CHEBI:24875"/>
        <note>catalytic</note>
    </ligand>
</feature>
<dbReference type="InterPro" id="IPR004574">
    <property type="entry name" value="Alkb"/>
</dbReference>
<dbReference type="Proteomes" id="UP000000383">
    <property type="component" value="Chromosome"/>
</dbReference>
<evidence type="ECO:0000256" key="3">
    <source>
        <dbReference type="ARBA" id="ARBA00023002"/>
    </source>
</evidence>
<dbReference type="GO" id="GO:0035515">
    <property type="term" value="F:oxidative RNA demethylase activity"/>
    <property type="evidence" value="ECO:0007669"/>
    <property type="project" value="TreeGrafter"/>
</dbReference>
<keyword evidence="8" id="KW-1185">Reference proteome</keyword>
<dbReference type="InterPro" id="IPR027450">
    <property type="entry name" value="AlkB-like"/>
</dbReference>
<evidence type="ECO:0000259" key="6">
    <source>
        <dbReference type="PROSITE" id="PS51471"/>
    </source>
</evidence>
<dbReference type="HOGENOM" id="CLU_039677_1_1_4"/>
<feature type="domain" description="Fe2OG dioxygenase" evidence="6">
    <location>
        <begin position="112"/>
        <end position="212"/>
    </location>
</feature>
<dbReference type="GO" id="GO:0008198">
    <property type="term" value="F:ferrous iron binding"/>
    <property type="evidence" value="ECO:0007669"/>
    <property type="project" value="TreeGrafter"/>
</dbReference>
<dbReference type="eggNOG" id="COG3145">
    <property type="taxonomic scope" value="Bacteria"/>
</dbReference>
<evidence type="ECO:0000256" key="2">
    <source>
        <dbReference type="ARBA" id="ARBA00022964"/>
    </source>
</evidence>
<name>D7DNZ5_METV0</name>
<keyword evidence="3" id="KW-0560">Oxidoreductase</keyword>
<gene>
    <name evidence="7" type="ordered locus">M301_2671</name>
</gene>
<protein>
    <submittedName>
        <fullName evidence="7">2OG-Fe(II) oxygenase</fullName>
    </submittedName>
</protein>
<sequence length="212" mass="23558">MDLFENMQPNKLEIVKDAYLLKRYALANEKPLLMDLAQVISQAPLRHMMTKMGFAMSAAMTNCGELGWVSDRQGYRYDMKDPATNAAWPLMPVSFQQLATFAAAEAGFDDFVPDACLINQYQVGASMGLHQDKNELDFNQPIVSVSLGVPAVFQFGGLTRTDKTLKIPLVHGDVVVWGGQSRLNFHGIAPLKMNTHPILGAYRYNLTFRKAG</sequence>
<dbReference type="PANTHER" id="PTHR16557">
    <property type="entry name" value="ALKYLATED DNA REPAIR PROTEIN ALKB-RELATED"/>
    <property type="match status" value="1"/>
</dbReference>
<dbReference type="PANTHER" id="PTHR16557:SF2">
    <property type="entry name" value="NUCLEIC ACID DIOXYGENASE ALKBH1"/>
    <property type="match status" value="1"/>
</dbReference>
<dbReference type="InterPro" id="IPR037151">
    <property type="entry name" value="AlkB-like_sf"/>
</dbReference>
<dbReference type="NCBIfam" id="NF011930">
    <property type="entry name" value="PRK15401.1"/>
    <property type="match status" value="1"/>
</dbReference>
<feature type="binding site" evidence="5">
    <location>
        <position position="186"/>
    </location>
    <ligand>
        <name>Fe cation</name>
        <dbReference type="ChEBI" id="CHEBI:24875"/>
        <note>catalytic</note>
    </ligand>
</feature>
<dbReference type="AlphaFoldDB" id="D7DNZ5"/>